<proteinExistence type="predicted"/>
<keyword evidence="3" id="KW-1185">Reference proteome</keyword>
<evidence type="ECO:0000313" key="3">
    <source>
        <dbReference type="Proteomes" id="UP001187343"/>
    </source>
</evidence>
<feature type="region of interest" description="Disordered" evidence="1">
    <location>
        <begin position="29"/>
        <end position="55"/>
    </location>
</feature>
<organism evidence="2 3">
    <name type="scientific">Cirrhinus molitorella</name>
    <name type="common">mud carp</name>
    <dbReference type="NCBI Taxonomy" id="172907"/>
    <lineage>
        <taxon>Eukaryota</taxon>
        <taxon>Metazoa</taxon>
        <taxon>Chordata</taxon>
        <taxon>Craniata</taxon>
        <taxon>Vertebrata</taxon>
        <taxon>Euteleostomi</taxon>
        <taxon>Actinopterygii</taxon>
        <taxon>Neopterygii</taxon>
        <taxon>Teleostei</taxon>
        <taxon>Ostariophysi</taxon>
        <taxon>Cypriniformes</taxon>
        <taxon>Cyprinidae</taxon>
        <taxon>Labeoninae</taxon>
        <taxon>Labeonini</taxon>
        <taxon>Cirrhinus</taxon>
    </lineage>
</organism>
<comment type="caution">
    <text evidence="2">The sequence shown here is derived from an EMBL/GenBank/DDBJ whole genome shotgun (WGS) entry which is preliminary data.</text>
</comment>
<evidence type="ECO:0000313" key="2">
    <source>
        <dbReference type="EMBL" id="KAK2872714.1"/>
    </source>
</evidence>
<gene>
    <name evidence="2" type="ORF">Q8A67_022611</name>
</gene>
<sequence length="116" mass="12517">MVTATDVSGEPVRTSLLIALGASGALISRRQLSNRSERGPAVEKGLGQGTTHPPLPPNYQMSLDLLQESALEKSCNLLRQTVNYLQESAWPSMRLPLAGLTPNIEPSLQALTRTHT</sequence>
<reference evidence="2" key="1">
    <citation type="submission" date="2023-08" db="EMBL/GenBank/DDBJ databases">
        <title>Chromosome-level Genome Assembly of mud carp (Cirrhinus molitorella).</title>
        <authorList>
            <person name="Liu H."/>
        </authorList>
    </citation>
    <scope>NUCLEOTIDE SEQUENCE</scope>
    <source>
        <strain evidence="2">Prfri</strain>
        <tissue evidence="2">Muscle</tissue>
    </source>
</reference>
<dbReference type="EMBL" id="JAUYZG010000022">
    <property type="protein sequence ID" value="KAK2872714.1"/>
    <property type="molecule type" value="Genomic_DNA"/>
</dbReference>
<accession>A0AA88P9X5</accession>
<dbReference type="Proteomes" id="UP001187343">
    <property type="component" value="Unassembled WGS sequence"/>
</dbReference>
<evidence type="ECO:0000256" key="1">
    <source>
        <dbReference type="SAM" id="MobiDB-lite"/>
    </source>
</evidence>
<name>A0AA88P9X5_9TELE</name>
<dbReference type="AlphaFoldDB" id="A0AA88P9X5"/>
<protein>
    <submittedName>
        <fullName evidence="2">Uncharacterized protein</fullName>
    </submittedName>
</protein>